<evidence type="ECO:0000313" key="3">
    <source>
        <dbReference type="Proteomes" id="UP000053257"/>
    </source>
</evidence>
<dbReference type="Pfam" id="PF00293">
    <property type="entry name" value="NUDIX"/>
    <property type="match status" value="1"/>
</dbReference>
<dbReference type="HOGENOM" id="CLU_040940_2_2_1"/>
<accession>A0A0C3NZY9</accession>
<name>A0A0C3NZY9_PHLG1</name>
<gene>
    <name evidence="2" type="ORF">PHLGIDRAFT_64468</name>
</gene>
<evidence type="ECO:0000313" key="2">
    <source>
        <dbReference type="EMBL" id="KIP11044.1"/>
    </source>
</evidence>
<keyword evidence="3" id="KW-1185">Reference proteome</keyword>
<reference evidence="2 3" key="1">
    <citation type="journal article" date="2014" name="PLoS Genet.">
        <title>Analysis of the Phlebiopsis gigantea genome, transcriptome and secretome provides insight into its pioneer colonization strategies of wood.</title>
        <authorList>
            <person name="Hori C."/>
            <person name="Ishida T."/>
            <person name="Igarashi K."/>
            <person name="Samejima M."/>
            <person name="Suzuki H."/>
            <person name="Master E."/>
            <person name="Ferreira P."/>
            <person name="Ruiz-Duenas F.J."/>
            <person name="Held B."/>
            <person name="Canessa P."/>
            <person name="Larrondo L.F."/>
            <person name="Schmoll M."/>
            <person name="Druzhinina I.S."/>
            <person name="Kubicek C.P."/>
            <person name="Gaskell J.A."/>
            <person name="Kersten P."/>
            <person name="St John F."/>
            <person name="Glasner J."/>
            <person name="Sabat G."/>
            <person name="Splinter BonDurant S."/>
            <person name="Syed K."/>
            <person name="Yadav J."/>
            <person name="Mgbeahuruike A.C."/>
            <person name="Kovalchuk A."/>
            <person name="Asiegbu F.O."/>
            <person name="Lackner G."/>
            <person name="Hoffmeister D."/>
            <person name="Rencoret J."/>
            <person name="Gutierrez A."/>
            <person name="Sun H."/>
            <person name="Lindquist E."/>
            <person name="Barry K."/>
            <person name="Riley R."/>
            <person name="Grigoriev I.V."/>
            <person name="Henrissat B."/>
            <person name="Kues U."/>
            <person name="Berka R.M."/>
            <person name="Martinez A.T."/>
            <person name="Covert S.F."/>
            <person name="Blanchette R.A."/>
            <person name="Cullen D."/>
        </authorList>
    </citation>
    <scope>NUCLEOTIDE SEQUENCE [LARGE SCALE GENOMIC DNA]</scope>
    <source>
        <strain evidence="2 3">11061_1 CR5-6</strain>
    </source>
</reference>
<dbReference type="Gene3D" id="3.90.79.10">
    <property type="entry name" value="Nucleoside Triphosphate Pyrophosphohydrolase"/>
    <property type="match status" value="1"/>
</dbReference>
<dbReference type="PROSITE" id="PS51462">
    <property type="entry name" value="NUDIX"/>
    <property type="match status" value="1"/>
</dbReference>
<dbReference type="AlphaFoldDB" id="A0A0C3NZY9"/>
<dbReference type="Proteomes" id="UP000053257">
    <property type="component" value="Unassembled WGS sequence"/>
</dbReference>
<dbReference type="PANTHER" id="PTHR12992:SF45">
    <property type="entry name" value="NUDIX HYDROLASE DOMAIN-CONTAINING PROTEIN"/>
    <property type="match status" value="1"/>
</dbReference>
<dbReference type="EMBL" id="KN840449">
    <property type="protein sequence ID" value="KIP11044.1"/>
    <property type="molecule type" value="Genomic_DNA"/>
</dbReference>
<dbReference type="SUPFAM" id="SSF55811">
    <property type="entry name" value="Nudix"/>
    <property type="match status" value="1"/>
</dbReference>
<dbReference type="InterPro" id="IPR015797">
    <property type="entry name" value="NUDIX_hydrolase-like_dom_sf"/>
</dbReference>
<feature type="domain" description="Nudix hydrolase" evidence="1">
    <location>
        <begin position="9"/>
        <end position="147"/>
    </location>
</feature>
<dbReference type="STRING" id="745531.A0A0C3NZY9"/>
<dbReference type="OrthoDB" id="10260614at2759"/>
<evidence type="ECO:0000259" key="1">
    <source>
        <dbReference type="PROSITE" id="PS51462"/>
    </source>
</evidence>
<dbReference type="GO" id="GO:0015938">
    <property type="term" value="P:coenzyme A catabolic process"/>
    <property type="evidence" value="ECO:0007669"/>
    <property type="project" value="TreeGrafter"/>
</dbReference>
<dbReference type="InterPro" id="IPR000086">
    <property type="entry name" value="NUDIX_hydrolase_dom"/>
</dbReference>
<organism evidence="2 3">
    <name type="scientific">Phlebiopsis gigantea (strain 11061_1 CR5-6)</name>
    <name type="common">White-rot fungus</name>
    <name type="synonym">Peniophora gigantea</name>
    <dbReference type="NCBI Taxonomy" id="745531"/>
    <lineage>
        <taxon>Eukaryota</taxon>
        <taxon>Fungi</taxon>
        <taxon>Dikarya</taxon>
        <taxon>Basidiomycota</taxon>
        <taxon>Agaricomycotina</taxon>
        <taxon>Agaricomycetes</taxon>
        <taxon>Polyporales</taxon>
        <taxon>Phanerochaetaceae</taxon>
        <taxon>Phlebiopsis</taxon>
    </lineage>
</organism>
<dbReference type="CDD" id="cd03426">
    <property type="entry name" value="NUDIX_CoAse_Nudt7"/>
    <property type="match status" value="1"/>
</dbReference>
<dbReference type="GO" id="GO:0010945">
    <property type="term" value="F:coenzyme A diphosphatase activity"/>
    <property type="evidence" value="ECO:0007669"/>
    <property type="project" value="InterPro"/>
</dbReference>
<sequence length="249" mass="27426">MYRSNVPTKKRAGVLILLYEQNGSLRVLLTRRALTLRTHPGQTALPGGKMDETDKDVIETAYREAFEEVGLPLDNPNIHTLCVLRPFVAYTKLLVSPVVALLTDLSLLDNLVPAQGEVDVIFDHPLEAFLEPSLSAGENLVDINSELWPSNESFYNFTDSQWPLLGGSDYRMHRFRSSASAIKGLTAEILIMAAVIAYDRSPAYSRYAKGQPTTFNDILQALDPSALTELRDEGLPGSPAPSEVILGRV</sequence>
<protein>
    <recommendedName>
        <fullName evidence="1">Nudix hydrolase domain-containing protein</fullName>
    </recommendedName>
</protein>
<dbReference type="PANTHER" id="PTHR12992">
    <property type="entry name" value="NUDIX HYDROLASE"/>
    <property type="match status" value="1"/>
</dbReference>
<proteinExistence type="predicted"/>
<dbReference type="InterPro" id="IPR045121">
    <property type="entry name" value="CoAse"/>
</dbReference>